<dbReference type="RefSeq" id="XP_029217461.1">
    <property type="nucleotide sequence ID" value="XM_029366030.1"/>
</dbReference>
<evidence type="ECO:0000313" key="3">
    <source>
        <dbReference type="Proteomes" id="UP000224006"/>
    </source>
</evidence>
<dbReference type="OrthoDB" id="10401287at2759"/>
<evidence type="ECO:0000313" key="2">
    <source>
        <dbReference type="EMBL" id="PFH33452.1"/>
    </source>
</evidence>
<dbReference type="Proteomes" id="UP000224006">
    <property type="component" value="Chromosome VII"/>
</dbReference>
<protein>
    <submittedName>
        <fullName evidence="2">Uncharacterized protein</fullName>
    </submittedName>
</protein>
<dbReference type="KEGG" id="bbes:BESB_076690"/>
<gene>
    <name evidence="2" type="ORF">BESB_076690</name>
</gene>
<reference evidence="2 3" key="1">
    <citation type="submission" date="2017-09" db="EMBL/GenBank/DDBJ databases">
        <title>Genome sequencing of Besnoitia besnoiti strain Bb-Ger1.</title>
        <authorList>
            <person name="Schares G."/>
            <person name="Venepally P."/>
            <person name="Lorenzi H.A."/>
        </authorList>
    </citation>
    <scope>NUCLEOTIDE SEQUENCE [LARGE SCALE GENOMIC DNA]</scope>
    <source>
        <strain evidence="2 3">Bb-Ger1</strain>
    </source>
</reference>
<dbReference type="VEuPathDB" id="ToxoDB:BESB_076690"/>
<keyword evidence="3" id="KW-1185">Reference proteome</keyword>
<organism evidence="2 3">
    <name type="scientific">Besnoitia besnoiti</name>
    <name type="common">Apicomplexan protozoan</name>
    <dbReference type="NCBI Taxonomy" id="94643"/>
    <lineage>
        <taxon>Eukaryota</taxon>
        <taxon>Sar</taxon>
        <taxon>Alveolata</taxon>
        <taxon>Apicomplexa</taxon>
        <taxon>Conoidasida</taxon>
        <taxon>Coccidia</taxon>
        <taxon>Eucoccidiorida</taxon>
        <taxon>Eimeriorina</taxon>
        <taxon>Sarcocystidae</taxon>
        <taxon>Besnoitia</taxon>
    </lineage>
</organism>
<feature type="region of interest" description="Disordered" evidence="1">
    <location>
        <begin position="80"/>
        <end position="103"/>
    </location>
</feature>
<sequence>MSADGLFPAFVVAEFDGSEGPTEAPSTASSDSEDIADFVVRWERRRGSLASQQKRNRAPPKRLRCIPVFEDVDPKRKRIESRVRSDEEVAPIRGGGPARFISYPSIADTDDEADVEMEESPRGVKGGKKFESRKTAVPCCDMAPVDECAARIALRCSCGPASNLVHGSECPVCAYLDLSDVPMLV</sequence>
<dbReference type="EMBL" id="NWUJ01000008">
    <property type="protein sequence ID" value="PFH33452.1"/>
    <property type="molecule type" value="Genomic_DNA"/>
</dbReference>
<evidence type="ECO:0000256" key="1">
    <source>
        <dbReference type="SAM" id="MobiDB-lite"/>
    </source>
</evidence>
<dbReference type="GeneID" id="40312595"/>
<name>A0A2A9MDK3_BESBE</name>
<proteinExistence type="predicted"/>
<accession>A0A2A9MDK3</accession>
<comment type="caution">
    <text evidence="2">The sequence shown here is derived from an EMBL/GenBank/DDBJ whole genome shotgun (WGS) entry which is preliminary data.</text>
</comment>
<dbReference type="AlphaFoldDB" id="A0A2A9MDK3"/>